<feature type="region of interest" description="Disordered" evidence="2">
    <location>
        <begin position="258"/>
        <end position="284"/>
    </location>
</feature>
<reference evidence="4" key="1">
    <citation type="submission" date="2022-11" db="UniProtKB">
        <authorList>
            <consortium name="WormBaseParasite"/>
        </authorList>
    </citation>
    <scope>IDENTIFICATION</scope>
</reference>
<evidence type="ECO:0000313" key="3">
    <source>
        <dbReference type="Proteomes" id="UP000887581"/>
    </source>
</evidence>
<protein>
    <submittedName>
        <fullName evidence="4">Uncharacterized protein</fullName>
    </submittedName>
</protein>
<feature type="coiled-coil region" evidence="1">
    <location>
        <begin position="644"/>
        <end position="685"/>
    </location>
</feature>
<accession>A0A915Q4K2</accession>
<keyword evidence="1" id="KW-0175">Coiled coil</keyword>
<dbReference type="Proteomes" id="UP000887581">
    <property type="component" value="Unplaced"/>
</dbReference>
<name>A0A915Q4K2_9BILA</name>
<feature type="compositionally biased region" description="Low complexity" evidence="2">
    <location>
        <begin position="262"/>
        <end position="276"/>
    </location>
</feature>
<evidence type="ECO:0000313" key="4">
    <source>
        <dbReference type="WBParaSite" id="sdigi.contig569.g9039.t1"/>
    </source>
</evidence>
<organism evidence="3 4">
    <name type="scientific">Setaria digitata</name>
    <dbReference type="NCBI Taxonomy" id="48799"/>
    <lineage>
        <taxon>Eukaryota</taxon>
        <taxon>Metazoa</taxon>
        <taxon>Ecdysozoa</taxon>
        <taxon>Nematoda</taxon>
        <taxon>Chromadorea</taxon>
        <taxon>Rhabditida</taxon>
        <taxon>Spirurina</taxon>
        <taxon>Spiruromorpha</taxon>
        <taxon>Filarioidea</taxon>
        <taxon>Setariidae</taxon>
        <taxon>Setaria</taxon>
    </lineage>
</organism>
<evidence type="ECO:0000256" key="2">
    <source>
        <dbReference type="SAM" id="MobiDB-lite"/>
    </source>
</evidence>
<evidence type="ECO:0000256" key="1">
    <source>
        <dbReference type="SAM" id="Coils"/>
    </source>
</evidence>
<dbReference type="WBParaSite" id="sdigi.contig569.g9039.t1">
    <property type="protein sequence ID" value="sdigi.contig569.g9039.t1"/>
    <property type="gene ID" value="sdigi.contig569.g9039"/>
</dbReference>
<proteinExistence type="predicted"/>
<sequence>MDRCKGLDETSLLHAYLPDIQHAICENFQSAECSVEGSPELTESPFNFAIHSLGKKIYLLPSGSTIPKDFYQISIMSEGIIVSDGLASEYLHLVLGSGDDWRTPLQKVFNEKLATNWCFLVLELQSGVPHFHLLHAQTKAVKSYTECAILWLSEMKQPQVPQPTPKPKIVKKIVKKSVVDKNIAETETNGKTVAIKTTKISNGQKTVRKKLSASLSTTTATAVAVIDSDMKAGNDVSFSNKKTVPSKARNSLTNAVGSENYVNGDGSADSGVSVVDSDTEKSSRCMRDNEFDEVEKIPSRMRQTDTVTDNEFATLKTNPVPTSEISPETTSNDEINKTHRTATAVISTTDNTSTRHNTPTRISNCVTDYRHEIKKKMEKILEEEEKQWERSVAGYTNGQSRSDDYLIGREPSIRTRRCTPTRSSLNCLNNFLSNGLQRIPSRDDDISVIKRFADEEIPPVQVLQLVLAKFSYKELGEMRQVHPHWDELCGQKLNNGYYELTKKADKLLTECQRRVHSEPDLHDVLSILTNVQVHILNPVDILRPAMDEGVCCFPYGELLDQTFHIIKEAEEMIRGKQNIAIKWKPVAEMAKRAQLHYKFSLEALMEEKLGEVIRLKALQSIQRIDSFMIDSTVNKLEKAAHMARDDLEWEIEQLRHQNAQLKKDNRELKKDCMRLEARVEIIENKFKTMARLLQ</sequence>
<keyword evidence="3" id="KW-1185">Reference proteome</keyword>
<dbReference type="AlphaFoldDB" id="A0A915Q4K2"/>